<dbReference type="RefSeq" id="XP_064765873.1">
    <property type="nucleotide sequence ID" value="XM_064915005.1"/>
</dbReference>
<reference evidence="5 6" key="1">
    <citation type="submission" date="2024-03" db="EMBL/GenBank/DDBJ databases">
        <title>Genome-scale model development and genomic sequencing of the oleaginous clade Lipomyces.</title>
        <authorList>
            <consortium name="Lawrence Berkeley National Laboratory"/>
            <person name="Czajka J.J."/>
            <person name="Han Y."/>
            <person name="Kim J."/>
            <person name="Mondo S.J."/>
            <person name="Hofstad B.A."/>
            <person name="Robles A."/>
            <person name="Haridas S."/>
            <person name="Riley R."/>
            <person name="LaButti K."/>
            <person name="Pangilinan J."/>
            <person name="Andreopoulos W."/>
            <person name="Lipzen A."/>
            <person name="Yan J."/>
            <person name="Wang M."/>
            <person name="Ng V."/>
            <person name="Grigoriev I.V."/>
            <person name="Spatafora J.W."/>
            <person name="Magnuson J.K."/>
            <person name="Baker S.E."/>
            <person name="Pomraning K.R."/>
        </authorList>
    </citation>
    <scope>NUCLEOTIDE SEQUENCE [LARGE SCALE GENOMIC DNA]</scope>
    <source>
        <strain evidence="5 6">Phaff 52-87</strain>
    </source>
</reference>
<proteinExistence type="predicted"/>
<dbReference type="PANTHER" id="PTHR47783">
    <property type="entry name" value="ZN(II)2CYS6 TRANSCRIPTION FACTOR (EUROFUNG)-RELATED"/>
    <property type="match status" value="1"/>
</dbReference>
<keyword evidence="1" id="KW-0479">Metal-binding</keyword>
<dbReference type="Gene3D" id="4.10.240.10">
    <property type="entry name" value="Zn(2)-C6 fungal-type DNA-binding domain"/>
    <property type="match status" value="1"/>
</dbReference>
<evidence type="ECO:0000259" key="4">
    <source>
        <dbReference type="PROSITE" id="PS50048"/>
    </source>
</evidence>
<keyword evidence="6" id="KW-1185">Reference proteome</keyword>
<evidence type="ECO:0000256" key="1">
    <source>
        <dbReference type="ARBA" id="ARBA00022723"/>
    </source>
</evidence>
<evidence type="ECO:0000313" key="6">
    <source>
        <dbReference type="Proteomes" id="UP001498771"/>
    </source>
</evidence>
<dbReference type="PANTHER" id="PTHR47783:SF1">
    <property type="entry name" value="ZN(II)2CYS6 TRANSCRIPTION FACTOR (EUROFUNG)"/>
    <property type="match status" value="1"/>
</dbReference>
<keyword evidence="2" id="KW-0539">Nucleus</keyword>
<protein>
    <submittedName>
        <fullName evidence="5">Fungal-specific transcription factor domain-containing protein</fullName>
    </submittedName>
</protein>
<evidence type="ECO:0000256" key="2">
    <source>
        <dbReference type="ARBA" id="ARBA00023242"/>
    </source>
</evidence>
<evidence type="ECO:0000256" key="3">
    <source>
        <dbReference type="SAM" id="MobiDB-lite"/>
    </source>
</evidence>
<feature type="domain" description="Zn(2)-C6 fungal-type" evidence="4">
    <location>
        <begin position="48"/>
        <end position="77"/>
    </location>
</feature>
<organism evidence="5 6">
    <name type="scientific">Myxozyma melibiosi</name>
    <dbReference type="NCBI Taxonomy" id="54550"/>
    <lineage>
        <taxon>Eukaryota</taxon>
        <taxon>Fungi</taxon>
        <taxon>Dikarya</taxon>
        <taxon>Ascomycota</taxon>
        <taxon>Saccharomycotina</taxon>
        <taxon>Lipomycetes</taxon>
        <taxon>Lipomycetales</taxon>
        <taxon>Lipomycetaceae</taxon>
        <taxon>Myxozyma</taxon>
    </lineage>
</organism>
<dbReference type="Pfam" id="PF04082">
    <property type="entry name" value="Fungal_trans"/>
    <property type="match status" value="1"/>
</dbReference>
<dbReference type="SMART" id="SM00906">
    <property type="entry name" value="Fungal_trans"/>
    <property type="match status" value="1"/>
</dbReference>
<dbReference type="Proteomes" id="UP001498771">
    <property type="component" value="Unassembled WGS sequence"/>
</dbReference>
<name>A0ABR1EZ12_9ASCO</name>
<dbReference type="CDD" id="cd12148">
    <property type="entry name" value="fungal_TF_MHR"/>
    <property type="match status" value="1"/>
</dbReference>
<accession>A0ABR1EZ12</accession>
<dbReference type="SMART" id="SM00066">
    <property type="entry name" value="GAL4"/>
    <property type="match status" value="1"/>
</dbReference>
<dbReference type="SUPFAM" id="SSF57701">
    <property type="entry name" value="Zn2/Cys6 DNA-binding domain"/>
    <property type="match status" value="1"/>
</dbReference>
<dbReference type="InterPro" id="IPR007219">
    <property type="entry name" value="XnlR_reg_dom"/>
</dbReference>
<sequence>MAGRIRFVVDEAMAQYDPSRMSSLAGAGGDGDEDDLNVVHRAKRVSRACQSCKQKKIRCSGTQPCTVCASRQIECIYKEREPPSGSPSSERSSSQGTKRKLDSRAKQSDSVSSPRPDNSVLIRQPYFRWLGPTSVAPPVDGKFRLISVNLTTGSAVAGSSGDSAMSRTVDDKEGGERPFVIDQYEFTRPPNLDEGMFSSSVASEDASSTVEYQTNYQTLRTLSTQTASSSVELARPTKEALDVFYSRLSSFLPFLRREEMDDRIRNGVAGECMLYAIAALVELLQPGTIAATVDGVAAGGEDLSELYAERAKVLLIPHLAIPSVETVYALLLIAYHEFAQDRDSGLWSWSGLAIRMSYDLGLHKSASEAVFGADREQVEQRRRVFWGVFCLDRLISCGTGRVCTILLEQVEYEVGDVVTGNEILGPDGSRLSDPFPFLCRLMTILGKVSDTLNSLTAKRGGGSQTSHTSQTRTGTETQNVLVGLQTEVSEFYASLPPDLVFDVRNFQAFAQTAHAQCFLLLHVWNHAIILAVYHPDLVYPRGALDISGWLTDPNADLARTSAISIADMIAFAELVAPEALLSNPFVSQPMLMAGCASLSLWHSLMVDVEGDSGEIKGSSANTLQHSFATCKDGLRRLQKRWKGVSWLCSMLDSLENMEHDVDLSRVSGSRVRMRDEGFVKRASIDEATRMWLAGEQSERVNMGVAIAGTTTESGGFVGSSGVAATATSTATAMATAMTGVSVTSGNTGGLLFPGMNEQQQQSTMMGDMNELWGAEDPLRSLLMGDMSLDEFLSR</sequence>
<dbReference type="PROSITE" id="PS50048">
    <property type="entry name" value="ZN2_CY6_FUNGAL_2"/>
    <property type="match status" value="1"/>
</dbReference>
<dbReference type="InterPro" id="IPR001138">
    <property type="entry name" value="Zn2Cys6_DnaBD"/>
</dbReference>
<feature type="compositionally biased region" description="Polar residues" evidence="3">
    <location>
        <begin position="464"/>
        <end position="475"/>
    </location>
</feature>
<dbReference type="EMBL" id="JBBJBU010000015">
    <property type="protein sequence ID" value="KAK7202840.1"/>
    <property type="molecule type" value="Genomic_DNA"/>
</dbReference>
<comment type="caution">
    <text evidence="5">The sequence shown here is derived from an EMBL/GenBank/DDBJ whole genome shotgun (WGS) entry which is preliminary data.</text>
</comment>
<dbReference type="InterPro" id="IPR036864">
    <property type="entry name" value="Zn2-C6_fun-type_DNA-bd_sf"/>
</dbReference>
<evidence type="ECO:0000313" key="5">
    <source>
        <dbReference type="EMBL" id="KAK7202840.1"/>
    </source>
</evidence>
<dbReference type="GeneID" id="90040517"/>
<dbReference type="CDD" id="cd00067">
    <property type="entry name" value="GAL4"/>
    <property type="match status" value="1"/>
</dbReference>
<feature type="region of interest" description="Disordered" evidence="3">
    <location>
        <begin position="456"/>
        <end position="475"/>
    </location>
</feature>
<dbReference type="Pfam" id="PF00172">
    <property type="entry name" value="Zn_clus"/>
    <property type="match status" value="1"/>
</dbReference>
<gene>
    <name evidence="5" type="ORF">BZA70DRAFT_312963</name>
</gene>
<feature type="region of interest" description="Disordered" evidence="3">
    <location>
        <begin position="79"/>
        <end position="118"/>
    </location>
</feature>
<dbReference type="PROSITE" id="PS00463">
    <property type="entry name" value="ZN2_CY6_FUNGAL_1"/>
    <property type="match status" value="1"/>
</dbReference>